<keyword evidence="3" id="KW-1185">Reference proteome</keyword>
<proteinExistence type="predicted"/>
<feature type="compositionally biased region" description="Low complexity" evidence="1">
    <location>
        <begin position="159"/>
        <end position="168"/>
    </location>
</feature>
<feature type="region of interest" description="Disordered" evidence="1">
    <location>
        <begin position="141"/>
        <end position="189"/>
    </location>
</feature>
<organism evidence="2 3">
    <name type="scientific">Vitrella brassicaformis (strain CCMP3155)</name>
    <dbReference type="NCBI Taxonomy" id="1169540"/>
    <lineage>
        <taxon>Eukaryota</taxon>
        <taxon>Sar</taxon>
        <taxon>Alveolata</taxon>
        <taxon>Colpodellida</taxon>
        <taxon>Vitrellaceae</taxon>
        <taxon>Vitrella</taxon>
    </lineage>
</organism>
<feature type="compositionally biased region" description="Gly residues" evidence="1">
    <location>
        <begin position="70"/>
        <end position="79"/>
    </location>
</feature>
<dbReference type="InParanoid" id="A0A0G4FFE8"/>
<feature type="compositionally biased region" description="Polar residues" evidence="1">
    <location>
        <begin position="141"/>
        <end position="155"/>
    </location>
</feature>
<feature type="compositionally biased region" description="Basic and acidic residues" evidence="1">
    <location>
        <begin position="103"/>
        <end position="115"/>
    </location>
</feature>
<dbReference type="VEuPathDB" id="CryptoDB:Vbra_1080"/>
<feature type="compositionally biased region" description="Gly residues" evidence="1">
    <location>
        <begin position="15"/>
        <end position="27"/>
    </location>
</feature>
<sequence>MNDNVGRDLAIYTGNGDGRGDGFGFGGQQTAYGPDYRYSSPPFPPPAYPPAFRPPRGGGGSGFGRPQFGYGSGGFGRGQRGMNVFIPQEPGDPPIGYGEAREAVRRHMEAKKKAEQQAALEPFKTKLDELTKMVEQHIRNANQAPSHATPSTSSGHIGARAAAPAGAVGREEPDGDQPMESPRKRKAADGAAAALFADLDAADDDPLIETMVKTVEEALRFKVPVNELPNVRDEEDLAAQALKARTWSKDQKDYVLRRCGLPKKSKWGKPTMKKIVKWTLHQAGGGSGFGRPQFGYGSGGFGRGRSDINVFIPQEPGDPRIGYDEAREAVRRHLEEKKKAEQQAALAPFKAQLDELTQMVQQQNRNANQAPSHAAPSTSSGYVGARAAASAGVVGREEFEAFIASQERLMAELRRERASRQPAPFSYRPSRHPSPSPRIAPGLFEELTSDQDGDQPMESPRKRKAADGAAAALFADLDAADDDPLIETKVKTVEEALRFKVPVNELPNVRDVEDLAAQALKARTWSKDEKEIVLRTCGLPKKSKWGKATIKKIVTWTLHQVGVGSD</sequence>
<protein>
    <submittedName>
        <fullName evidence="2">Uncharacterized protein</fullName>
    </submittedName>
</protein>
<evidence type="ECO:0000256" key="1">
    <source>
        <dbReference type="SAM" id="MobiDB-lite"/>
    </source>
</evidence>
<feature type="compositionally biased region" description="Pro residues" evidence="1">
    <location>
        <begin position="41"/>
        <end position="53"/>
    </location>
</feature>
<gene>
    <name evidence="2" type="ORF">Vbra_1080</name>
</gene>
<dbReference type="Proteomes" id="UP000041254">
    <property type="component" value="Unassembled WGS sequence"/>
</dbReference>
<name>A0A0G4FFE8_VITBC</name>
<accession>A0A0G4FFE8</accession>
<feature type="region of interest" description="Disordered" evidence="1">
    <location>
        <begin position="103"/>
        <end position="122"/>
    </location>
</feature>
<evidence type="ECO:0000313" key="2">
    <source>
        <dbReference type="EMBL" id="CEM11585.1"/>
    </source>
</evidence>
<dbReference type="EMBL" id="CDMY01000419">
    <property type="protein sequence ID" value="CEM11585.1"/>
    <property type="molecule type" value="Genomic_DNA"/>
</dbReference>
<evidence type="ECO:0000313" key="3">
    <source>
        <dbReference type="Proteomes" id="UP000041254"/>
    </source>
</evidence>
<dbReference type="AlphaFoldDB" id="A0A0G4FFE8"/>
<feature type="region of interest" description="Disordered" evidence="1">
    <location>
        <begin position="1"/>
        <end position="98"/>
    </location>
</feature>
<reference evidence="2 3" key="1">
    <citation type="submission" date="2014-11" db="EMBL/GenBank/DDBJ databases">
        <authorList>
            <person name="Zhu J."/>
            <person name="Qi W."/>
            <person name="Song R."/>
        </authorList>
    </citation>
    <scope>NUCLEOTIDE SEQUENCE [LARGE SCALE GENOMIC DNA]</scope>
</reference>
<feature type="region of interest" description="Disordered" evidence="1">
    <location>
        <begin position="414"/>
        <end position="442"/>
    </location>
</feature>